<accession>A0ABS9R8L7</accession>
<dbReference type="PANTHER" id="PTHR30501:SF2">
    <property type="entry name" value="UPF0597 PROTEIN YHAM"/>
    <property type="match status" value="1"/>
</dbReference>
<dbReference type="HAMAP" id="MF_01845">
    <property type="entry name" value="UPF0597"/>
    <property type="match status" value="1"/>
</dbReference>
<sequence>MDKKDQRYQDYVSILKKELVPAMGCTEPIAIAFAAALAKEKFNQEIDAVDIYASGNIIKNVKSVIVPNTGGRKGIPVAAVVGIIAGDASKNLEVISEVSEEQRAAIDTFMKEKCIRVHPLKCENALELEVIVSNEKSYCKVKVAQEHSNVVLIEKNQEILFEKSICGKEQKDEAYASLSMEDIYDFALTADLDDVKDILQRQIDYNTAIAKEGIEKCYGAGIANMLLKVYGDSVQVKARAMAAAGSDARMSGCELPVIINSGSGNQGMSASLPVIVYAKELQKSKEELYRALLISNLSTIYQKQFIGRLSAYCGAVSAGAGAGAGIAYLLGGNYENITHTIVNALAITSGMICDGAKPSCAAKIASAVDAGIMGCYMYQCGKQFYCGEGIVQKGIKATIESVGELARKGMKGTDEEIIELMIKNDK</sequence>
<dbReference type="InterPro" id="IPR005130">
    <property type="entry name" value="Ser_deHydtase-like_asu"/>
</dbReference>
<proteinExistence type="inferred from homology"/>
<feature type="domain" description="Serine dehydratase-like alpha subunit" evidence="2">
    <location>
        <begin position="90"/>
        <end position="418"/>
    </location>
</feature>
<organism evidence="3 4">
    <name type="scientific">Amedibacillus hominis</name>
    <dbReference type="NCBI Taxonomy" id="2897776"/>
    <lineage>
        <taxon>Bacteria</taxon>
        <taxon>Bacillati</taxon>
        <taxon>Bacillota</taxon>
        <taxon>Erysipelotrichia</taxon>
        <taxon>Erysipelotrichales</taxon>
        <taxon>Erysipelotrichaceae</taxon>
        <taxon>Amedibacillus</taxon>
    </lineage>
</organism>
<dbReference type="GO" id="GO:0003941">
    <property type="term" value="F:L-serine ammonia-lyase activity"/>
    <property type="evidence" value="ECO:0007669"/>
    <property type="project" value="UniProtKB-EC"/>
</dbReference>
<name>A0ABS9R8L7_9FIRM</name>
<dbReference type="Proteomes" id="UP001202402">
    <property type="component" value="Unassembled WGS sequence"/>
</dbReference>
<evidence type="ECO:0000256" key="1">
    <source>
        <dbReference type="HAMAP-Rule" id="MF_01845"/>
    </source>
</evidence>
<comment type="caution">
    <text evidence="3">The sequence shown here is derived from an EMBL/GenBank/DDBJ whole genome shotgun (WGS) entry which is preliminary data.</text>
</comment>
<evidence type="ECO:0000313" key="4">
    <source>
        <dbReference type="Proteomes" id="UP001202402"/>
    </source>
</evidence>
<dbReference type="InterPro" id="IPR021144">
    <property type="entry name" value="UPF0597"/>
</dbReference>
<protein>
    <recommendedName>
        <fullName evidence="1">UPF0597 protein LQE99_12800</fullName>
    </recommendedName>
</protein>
<evidence type="ECO:0000259" key="2">
    <source>
        <dbReference type="Pfam" id="PF03313"/>
    </source>
</evidence>
<dbReference type="Pfam" id="PF03313">
    <property type="entry name" value="SDH_alpha"/>
    <property type="match status" value="1"/>
</dbReference>
<comment type="similarity">
    <text evidence="1">Belongs to the UPF0597 family.</text>
</comment>
<gene>
    <name evidence="3" type="ORF">LQE99_12800</name>
</gene>
<dbReference type="PANTHER" id="PTHR30501">
    <property type="entry name" value="UPF0597 PROTEIN YHAM"/>
    <property type="match status" value="1"/>
</dbReference>
<evidence type="ECO:0000313" key="3">
    <source>
        <dbReference type="EMBL" id="MCH4286000.1"/>
    </source>
</evidence>
<dbReference type="RefSeq" id="WP_117453561.1">
    <property type="nucleotide sequence ID" value="NZ_JAKVPQ010000010.1"/>
</dbReference>
<dbReference type="PIRSF" id="PIRSF006054">
    <property type="entry name" value="UCP006054"/>
    <property type="match status" value="1"/>
</dbReference>
<keyword evidence="3" id="KW-0456">Lyase</keyword>
<dbReference type="EMBL" id="JAKVPQ010000010">
    <property type="protein sequence ID" value="MCH4286000.1"/>
    <property type="molecule type" value="Genomic_DNA"/>
</dbReference>
<reference evidence="3 4" key="1">
    <citation type="submission" date="2022-02" db="EMBL/GenBank/DDBJ databases">
        <title>Genome of Erysipelotrichaceae sp. nov. NSJ-176 isolated from human feces.</title>
        <authorList>
            <person name="Abdugheni R."/>
        </authorList>
    </citation>
    <scope>NUCLEOTIDE SEQUENCE [LARGE SCALE GENOMIC DNA]</scope>
    <source>
        <strain evidence="3 4">NSJ-176</strain>
    </source>
</reference>
<keyword evidence="4" id="KW-1185">Reference proteome</keyword>